<sequence length="753" mass="84564">MSVVYYVKGGDIMDPFSNCSEKKYSDSNNNQELTVESSSFYSNTTNENMKKNYPPINKNFSRNSNDTVLDILNISQNNNIDIFAPYNNLHSIKDELQIRTVIPGGVIFSVTGNKFVDSKFTAITYAAITKLTSSLITAAATAILGPIGTTIGGAISGPIANALFGLIPGMKPLTPQEIIDIAVEQSKLYTDEQITNLVITNATSELASIKAKIEDFNSQLNFALNSKNDNLMNRIDFETFLVTLENDIYGSIIKLMNFGYSKQLLPIITVCCTLNLSFLRDAIFNSQTFNISTQGKRVLTDTFERRTIEYSDKIINEYTLLFNEIKLKENAKTTLDFRTFMSLQVLDQVDLWSVFKFSQFNIRNTRRLYTIPYQYSENDVSKLDPTQINGDWKFINQILYGLPGNRISGFAGTVELYQPNKIRRINKLKALYSNNETTGYVGKDANAMDSFDTHPIISQKPAIINYASHVIVNLPPSSVQNLTLLDTIGPIFPGKYVINQQLYPGLNSLLEYEKFAIPDHKGVNVAGLPNIDSSYTSSTIDNLRQNFITSKPILGSVTAFQKDIPNYEQVNNKEQIVHLCPTDTDQKLLGFNIPALEYSKDRIANFGFEETWMIIPSYSSSGDNLQFKGTTAGIKYYLKSAQNAYANYKIFIKIAYKPNNSGNKVQLNINMKDLTSSSIISATLNIQNTSLLKGTSEDNVKFITFEVPTNFPISNNTYELQLIFTNLQQNDDLRLNELILHPINNDFINILNA</sequence>
<accession>C9K1M3</accession>
<reference evidence="7" key="1">
    <citation type="journal article" date="2010" name="Biosci. Biotechnol. Biochem.">
        <title>Three Cry toxins in two types from Bacillus thuringiensis strain M019 preferentially kill human hepatocyte cancer and uterus cervix cancer cells.</title>
        <authorList>
            <person name="Nagamatsu Y."/>
            <person name="Okamura S."/>
            <person name="Saitou H."/>
            <person name="Akao T."/>
            <person name="Mizuki E."/>
        </authorList>
    </citation>
    <scope>NUCLEOTIDE SEQUENCE</scope>
    <source>
        <strain evidence="7">M019</strain>
        <plasmid evidence="7">pBTm019B</plasmid>
    </source>
</reference>
<dbReference type="SUPFAM" id="SSF56849">
    <property type="entry name" value="delta-Endotoxin (insectocide), N-terminal domain"/>
    <property type="match status" value="1"/>
</dbReference>
<comment type="similarity">
    <text evidence="1">Belongs to the delta endotoxin family.</text>
</comment>
<evidence type="ECO:0000256" key="4">
    <source>
        <dbReference type="ARBA" id="ARBA00023026"/>
    </source>
</evidence>
<evidence type="ECO:0000256" key="3">
    <source>
        <dbReference type="ARBA" id="ARBA00022969"/>
    </source>
</evidence>
<dbReference type="Pfam" id="PF03945">
    <property type="entry name" value="Endotoxin_N"/>
    <property type="match status" value="1"/>
</dbReference>
<dbReference type="GO" id="GO:0090729">
    <property type="term" value="F:toxin activity"/>
    <property type="evidence" value="ECO:0007669"/>
    <property type="project" value="UniProtKB-KW"/>
</dbReference>
<dbReference type="InterPro" id="IPR005639">
    <property type="entry name" value="Pest_crys_dom_I"/>
</dbReference>
<dbReference type="EMBL" id="AB375063">
    <property type="protein sequence ID" value="BAI44028.1"/>
    <property type="molecule type" value="Genomic_DNA"/>
</dbReference>
<keyword evidence="4" id="KW-0843">Virulence</keyword>
<dbReference type="InterPro" id="IPR036716">
    <property type="entry name" value="Pest_crys_N_sf"/>
</dbReference>
<organism evidence="7">
    <name type="scientific">Bacillus thuringiensis</name>
    <dbReference type="NCBI Taxonomy" id="1428"/>
    <lineage>
        <taxon>Bacteria</taxon>
        <taxon>Bacillati</taxon>
        <taxon>Bacillota</taxon>
        <taxon>Bacilli</taxon>
        <taxon>Bacillales</taxon>
        <taxon>Bacillaceae</taxon>
        <taxon>Bacillus</taxon>
        <taxon>Bacillus cereus group</taxon>
    </lineage>
</organism>
<dbReference type="GO" id="GO:0030435">
    <property type="term" value="P:sporulation resulting in formation of a cellular spore"/>
    <property type="evidence" value="ECO:0007669"/>
    <property type="project" value="UniProtKB-KW"/>
</dbReference>
<proteinExistence type="inferred from homology"/>
<evidence type="ECO:0000259" key="6">
    <source>
        <dbReference type="Pfam" id="PF03945"/>
    </source>
</evidence>
<dbReference type="Gene3D" id="1.20.190.10">
    <property type="entry name" value="Pesticidal crystal protein, N-terminal domain"/>
    <property type="match status" value="1"/>
</dbReference>
<dbReference type="SMR" id="C9K1M3"/>
<keyword evidence="3" id="KW-0749">Sporulation</keyword>
<dbReference type="GO" id="GO:0001907">
    <property type="term" value="P:symbiont-mediated killing of host cell"/>
    <property type="evidence" value="ECO:0007669"/>
    <property type="project" value="InterPro"/>
</dbReference>
<gene>
    <name evidence="7" type="primary">m019cp84</name>
</gene>
<keyword evidence="7" id="KW-0614">Plasmid</keyword>
<dbReference type="AlphaFoldDB" id="C9K1M3"/>
<evidence type="ECO:0000256" key="1">
    <source>
        <dbReference type="ARBA" id="ARBA00007819"/>
    </source>
</evidence>
<dbReference type="PANTHER" id="PTHR37003:SF2">
    <property type="entry name" value="PESTICIDAL CRYSTAL PROTEIN N-TERMINAL DOMAIN-CONTAINING PROTEIN"/>
    <property type="match status" value="1"/>
</dbReference>
<dbReference type="PANTHER" id="PTHR37003">
    <property type="entry name" value="ENDOTOXIN_N DOMAIN-CONTAINING PROTEIN-RELATED"/>
    <property type="match status" value="1"/>
</dbReference>
<protein>
    <recommendedName>
        <fullName evidence="5">Crystaline entomocidal protoxin</fullName>
    </recommendedName>
</protein>
<evidence type="ECO:0000256" key="5">
    <source>
        <dbReference type="ARBA" id="ARBA00029653"/>
    </source>
</evidence>
<name>C9K1M3_BACTU</name>
<feature type="domain" description="Pesticidal crystal protein" evidence="6">
    <location>
        <begin position="149"/>
        <end position="355"/>
    </location>
</feature>
<evidence type="ECO:0000256" key="2">
    <source>
        <dbReference type="ARBA" id="ARBA00022656"/>
    </source>
</evidence>
<dbReference type="InterPro" id="IPR038979">
    <property type="entry name" value="Pest_crys"/>
</dbReference>
<evidence type="ECO:0000313" key="7">
    <source>
        <dbReference type="EMBL" id="BAI44028.1"/>
    </source>
</evidence>
<geneLocation type="plasmid" evidence="7">
    <name>pBTm019B</name>
</geneLocation>
<keyword evidence="2" id="KW-0800">Toxin</keyword>